<dbReference type="InterPro" id="IPR041667">
    <property type="entry name" value="Cupin_8"/>
</dbReference>
<dbReference type="EMBL" id="JAKEVY010000003">
    <property type="protein sequence ID" value="MCF1715605.1"/>
    <property type="molecule type" value="Genomic_DNA"/>
</dbReference>
<dbReference type="Pfam" id="PF13621">
    <property type="entry name" value="Cupin_8"/>
    <property type="match status" value="1"/>
</dbReference>
<feature type="domain" description="JmjC" evidence="1">
    <location>
        <begin position="94"/>
        <end position="261"/>
    </location>
</feature>
<sequence>MLLKSVDVWDSISPDEFKSLYYNKGIPVVIKKLSQQWPAFQKWNWDYFKDAVGSVKVGVYNNIKSDARTPINTADDYMLFGDYIDQIKQGPVELRIFLFNLFTHAPQLVKDFSWPDAYLKGFVKRFPMLFIGGQGSVTHMHFDIDMSHILHTQFIGRKRVLLFPYNQHRYIYRKPWEVLSFANFEKYYDPAQSKLNLEEFPLLKKAAGFDLVLEHGDTLFMPAGYWHHMEYLESGFAMSLRALQQSLEGKLHGAWNLFGMRNIDTLMKKTMPNWWYAYKRKKIVDFSD</sequence>
<dbReference type="RefSeq" id="WP_234866555.1">
    <property type="nucleotide sequence ID" value="NZ_JAKEVY010000003.1"/>
</dbReference>
<dbReference type="Proteomes" id="UP001200145">
    <property type="component" value="Unassembled WGS sequence"/>
</dbReference>
<keyword evidence="3" id="KW-1185">Reference proteome</keyword>
<dbReference type="SUPFAM" id="SSF51197">
    <property type="entry name" value="Clavaminate synthase-like"/>
    <property type="match status" value="1"/>
</dbReference>
<dbReference type="PANTHER" id="PTHR12461:SF105">
    <property type="entry name" value="HYPOXIA-INDUCIBLE FACTOR 1-ALPHA INHIBITOR"/>
    <property type="match status" value="1"/>
</dbReference>
<organism evidence="2 3">
    <name type="scientific">Flavihumibacter fluminis</name>
    <dbReference type="NCBI Taxonomy" id="2909236"/>
    <lineage>
        <taxon>Bacteria</taxon>
        <taxon>Pseudomonadati</taxon>
        <taxon>Bacteroidota</taxon>
        <taxon>Chitinophagia</taxon>
        <taxon>Chitinophagales</taxon>
        <taxon>Chitinophagaceae</taxon>
        <taxon>Flavihumibacter</taxon>
    </lineage>
</organism>
<evidence type="ECO:0000313" key="3">
    <source>
        <dbReference type="Proteomes" id="UP001200145"/>
    </source>
</evidence>
<gene>
    <name evidence="2" type="ORF">L0U88_13290</name>
</gene>
<comment type="caution">
    <text evidence="2">The sequence shown here is derived from an EMBL/GenBank/DDBJ whole genome shotgun (WGS) entry which is preliminary data.</text>
</comment>
<accession>A0ABS9BK73</accession>
<protein>
    <submittedName>
        <fullName evidence="2">Cupin-like domain-containing protein</fullName>
    </submittedName>
</protein>
<reference evidence="2 3" key="1">
    <citation type="submission" date="2022-01" db="EMBL/GenBank/DDBJ databases">
        <title>Flavihumibacter sp. nov., isolated from sediment of a river.</title>
        <authorList>
            <person name="Liu H."/>
        </authorList>
    </citation>
    <scope>NUCLEOTIDE SEQUENCE [LARGE SCALE GENOMIC DNA]</scope>
    <source>
        <strain evidence="2 3">RY-1</strain>
    </source>
</reference>
<proteinExistence type="predicted"/>
<dbReference type="InterPro" id="IPR003347">
    <property type="entry name" value="JmjC_dom"/>
</dbReference>
<dbReference type="PANTHER" id="PTHR12461">
    <property type="entry name" value="HYPOXIA-INDUCIBLE FACTOR 1 ALPHA INHIBITOR-RELATED"/>
    <property type="match status" value="1"/>
</dbReference>
<evidence type="ECO:0000313" key="2">
    <source>
        <dbReference type="EMBL" id="MCF1715605.1"/>
    </source>
</evidence>
<dbReference type="Gene3D" id="2.60.120.650">
    <property type="entry name" value="Cupin"/>
    <property type="match status" value="1"/>
</dbReference>
<dbReference type="PROSITE" id="PS51184">
    <property type="entry name" value="JMJC"/>
    <property type="match status" value="1"/>
</dbReference>
<evidence type="ECO:0000259" key="1">
    <source>
        <dbReference type="PROSITE" id="PS51184"/>
    </source>
</evidence>
<name>A0ABS9BK73_9BACT</name>